<keyword evidence="2" id="KW-0479">Metal-binding</keyword>
<dbReference type="GO" id="GO:0004222">
    <property type="term" value="F:metalloendopeptidase activity"/>
    <property type="evidence" value="ECO:0007669"/>
    <property type="project" value="InterPro"/>
</dbReference>
<dbReference type="EMBL" id="CAJVCH010219434">
    <property type="protein sequence ID" value="CAG7731770.1"/>
    <property type="molecule type" value="Genomic_DNA"/>
</dbReference>
<keyword evidence="2" id="KW-0862">Zinc</keyword>
<sequence>MKPSFQYVQWIQCSPHFDLSIPKPGPGGGIALQSISALSERRHQRFIEESKIKDSSGLYDITDALDKCSDYMYKYRDNYKKHDITPLLSSEDWKDFAGLAWLGGACYESHYSKSSRKTQITQDQGGFWYGSYTFAHELAHNLNADHDGDVSFGRNASQCPWSEGHIMSYEGWGQPNKFRFSSCTMRQISEFLRTSDSACLKTNDVPSYWFPAIQDPGDCLNWDDQCKAQLNREDAKVNLQMNFARIVHVPISINAGREITASDTKHCTTLHSKVVLAARTMADVRMENVWGPSTIEDFLNMSLHCLVAEETLGKH</sequence>
<dbReference type="Proteomes" id="UP000708208">
    <property type="component" value="Unassembled WGS sequence"/>
</dbReference>
<accession>A0A8J2KT63</accession>
<evidence type="ECO:0000259" key="3">
    <source>
        <dbReference type="PROSITE" id="PS50215"/>
    </source>
</evidence>
<dbReference type="InterPro" id="IPR001590">
    <property type="entry name" value="Peptidase_M12B"/>
</dbReference>
<feature type="active site" evidence="2">
    <location>
        <position position="137"/>
    </location>
</feature>
<feature type="binding site" evidence="2">
    <location>
        <position position="140"/>
    </location>
    <ligand>
        <name>Zn(2+)</name>
        <dbReference type="ChEBI" id="CHEBI:29105"/>
        <note>catalytic</note>
    </ligand>
</feature>
<feature type="domain" description="Peptidase M12B" evidence="3">
    <location>
        <begin position="51"/>
        <end position="204"/>
    </location>
</feature>
<protein>
    <recommendedName>
        <fullName evidence="3">Peptidase M12B domain-containing protein</fullName>
    </recommendedName>
</protein>
<evidence type="ECO:0000313" key="5">
    <source>
        <dbReference type="Proteomes" id="UP000708208"/>
    </source>
</evidence>
<feature type="binding site" evidence="2">
    <location>
        <position position="146"/>
    </location>
    <ligand>
        <name>Zn(2+)</name>
        <dbReference type="ChEBI" id="CHEBI:29105"/>
        <note>catalytic</note>
    </ligand>
</feature>
<dbReference type="OrthoDB" id="7695528at2759"/>
<keyword evidence="1" id="KW-0482">Metalloprotease</keyword>
<comment type="caution">
    <text evidence="4">The sequence shown here is derived from an EMBL/GenBank/DDBJ whole genome shotgun (WGS) entry which is preliminary data.</text>
</comment>
<keyword evidence="5" id="KW-1185">Reference proteome</keyword>
<dbReference type="Pfam" id="PF01421">
    <property type="entry name" value="Reprolysin"/>
    <property type="match status" value="1"/>
</dbReference>
<dbReference type="GO" id="GO:0046872">
    <property type="term" value="F:metal ion binding"/>
    <property type="evidence" value="ECO:0007669"/>
    <property type="project" value="UniProtKB-KW"/>
</dbReference>
<name>A0A8J2KT63_9HEXA</name>
<dbReference type="PANTHER" id="PTHR11905:SF159">
    <property type="entry name" value="ADAM METALLOPROTEASE"/>
    <property type="match status" value="1"/>
</dbReference>
<dbReference type="AlphaFoldDB" id="A0A8J2KT63"/>
<proteinExistence type="predicted"/>
<reference evidence="4" key="1">
    <citation type="submission" date="2021-06" db="EMBL/GenBank/DDBJ databases">
        <authorList>
            <person name="Hodson N. C."/>
            <person name="Mongue J. A."/>
            <person name="Jaron S. K."/>
        </authorList>
    </citation>
    <scope>NUCLEOTIDE SEQUENCE</scope>
</reference>
<dbReference type="PROSITE" id="PS50215">
    <property type="entry name" value="ADAM_MEPRO"/>
    <property type="match status" value="1"/>
</dbReference>
<keyword evidence="1" id="KW-0378">Hydrolase</keyword>
<comment type="caution">
    <text evidence="2">Lacks conserved residue(s) required for the propagation of feature annotation.</text>
</comment>
<evidence type="ECO:0000256" key="1">
    <source>
        <dbReference type="ARBA" id="ARBA00023049"/>
    </source>
</evidence>
<evidence type="ECO:0000256" key="2">
    <source>
        <dbReference type="PROSITE-ProRule" id="PRU00276"/>
    </source>
</evidence>
<feature type="binding site" evidence="2">
    <location>
        <position position="136"/>
    </location>
    <ligand>
        <name>Zn(2+)</name>
        <dbReference type="ChEBI" id="CHEBI:29105"/>
        <note>catalytic</note>
    </ligand>
</feature>
<evidence type="ECO:0000313" key="4">
    <source>
        <dbReference type="EMBL" id="CAG7731770.1"/>
    </source>
</evidence>
<gene>
    <name evidence="4" type="ORF">AFUS01_LOCUS20341</name>
</gene>
<dbReference type="PANTHER" id="PTHR11905">
    <property type="entry name" value="ADAM A DISINTEGRIN AND METALLOPROTEASE DOMAIN"/>
    <property type="match status" value="1"/>
</dbReference>
<keyword evidence="1" id="KW-0645">Protease</keyword>
<dbReference type="GO" id="GO:0006509">
    <property type="term" value="P:membrane protein ectodomain proteolysis"/>
    <property type="evidence" value="ECO:0007669"/>
    <property type="project" value="TreeGrafter"/>
</dbReference>
<organism evidence="4 5">
    <name type="scientific">Allacma fusca</name>
    <dbReference type="NCBI Taxonomy" id="39272"/>
    <lineage>
        <taxon>Eukaryota</taxon>
        <taxon>Metazoa</taxon>
        <taxon>Ecdysozoa</taxon>
        <taxon>Arthropoda</taxon>
        <taxon>Hexapoda</taxon>
        <taxon>Collembola</taxon>
        <taxon>Symphypleona</taxon>
        <taxon>Sminthuridae</taxon>
        <taxon>Allacma</taxon>
    </lineage>
</organism>